<dbReference type="InParanoid" id="A0A7N2M4C6"/>
<evidence type="ECO:0000256" key="1">
    <source>
        <dbReference type="ARBA" id="ARBA00004127"/>
    </source>
</evidence>
<keyword evidence="6" id="KW-1278">Translocase</keyword>
<sequence length="227" mass="25406">MVHSMSRNRYCEQLEDKKHSWFFAFASAIACVFSVLSLLLNRANYYYLFLHDLLKASAPIVNLALTTPEIYVNQHWQMPSLAPFARFLGALTSRVSESEPSLRRQLLISRFSTVLMTTGIAMAPFLLCAIGLWAGLVIGYTREYYTSNAYSPVKEVADFCRIGAAINDWLWDTNLSSFPYLPLPFINNTGGIVGIAGMSHEILQRTDSLDAARNTTAAIGKVIIFTF</sequence>
<keyword evidence="7 10" id="KW-1133">Transmembrane helix</keyword>
<dbReference type="EnsemblPlants" id="QL07p033878:mrna">
    <property type="protein sequence ID" value="QL07p033878:mrna"/>
    <property type="gene ID" value="QL07p033878"/>
</dbReference>
<evidence type="ECO:0000256" key="5">
    <source>
        <dbReference type="ARBA" id="ARBA00022842"/>
    </source>
</evidence>
<evidence type="ECO:0000313" key="12">
    <source>
        <dbReference type="Proteomes" id="UP000594261"/>
    </source>
</evidence>
<reference evidence="11" key="2">
    <citation type="submission" date="2021-01" db="UniProtKB">
        <authorList>
            <consortium name="EnsemblPlants"/>
        </authorList>
    </citation>
    <scope>IDENTIFICATION</scope>
</reference>
<dbReference type="GO" id="GO:0004427">
    <property type="term" value="F:inorganic diphosphate phosphatase activity"/>
    <property type="evidence" value="ECO:0007669"/>
    <property type="project" value="InterPro"/>
</dbReference>
<evidence type="ECO:0000256" key="7">
    <source>
        <dbReference type="ARBA" id="ARBA00022989"/>
    </source>
</evidence>
<keyword evidence="8" id="KW-0406">Ion transport</keyword>
<reference evidence="11 12" key="1">
    <citation type="journal article" date="2016" name="G3 (Bethesda)">
        <title>First Draft Assembly and Annotation of the Genome of a California Endemic Oak Quercus lobata Nee (Fagaceae).</title>
        <authorList>
            <person name="Sork V.L."/>
            <person name="Fitz-Gibbon S.T."/>
            <person name="Puiu D."/>
            <person name="Crepeau M."/>
            <person name="Gugger P.F."/>
            <person name="Sherman R."/>
            <person name="Stevens K."/>
            <person name="Langley C.H."/>
            <person name="Pellegrini M."/>
            <person name="Salzberg S.L."/>
        </authorList>
    </citation>
    <scope>NUCLEOTIDE SEQUENCE [LARGE SCALE GENOMIC DNA]</scope>
    <source>
        <strain evidence="11 12">cv. SW786</strain>
    </source>
</reference>
<dbReference type="Gramene" id="QL07p033878:mrna">
    <property type="protein sequence ID" value="QL07p033878:mrna"/>
    <property type="gene ID" value="QL07p033878"/>
</dbReference>
<dbReference type="AlphaFoldDB" id="A0A7N2M4C6"/>
<dbReference type="PANTHER" id="PTHR31998">
    <property type="entry name" value="K(+)-INSENSITIVE PYROPHOSPHATE-ENERGIZED PROTON PUMP"/>
    <property type="match status" value="1"/>
</dbReference>
<keyword evidence="5" id="KW-0460">Magnesium</keyword>
<dbReference type="EC" id="7.1.3.1" evidence="2"/>
<name>A0A7N2M4C6_QUELO</name>
<proteinExistence type="predicted"/>
<evidence type="ECO:0000256" key="4">
    <source>
        <dbReference type="ARBA" id="ARBA00022692"/>
    </source>
</evidence>
<keyword evidence="4 10" id="KW-0812">Transmembrane</keyword>
<evidence type="ECO:0000256" key="6">
    <source>
        <dbReference type="ARBA" id="ARBA00022967"/>
    </source>
</evidence>
<dbReference type="InterPro" id="IPR004131">
    <property type="entry name" value="PPase-energised_H-pump"/>
</dbReference>
<dbReference type="GO" id="GO:0012505">
    <property type="term" value="C:endomembrane system"/>
    <property type="evidence" value="ECO:0007669"/>
    <property type="project" value="UniProtKB-SubCell"/>
</dbReference>
<evidence type="ECO:0000256" key="2">
    <source>
        <dbReference type="ARBA" id="ARBA00013242"/>
    </source>
</evidence>
<evidence type="ECO:0000256" key="9">
    <source>
        <dbReference type="ARBA" id="ARBA00023136"/>
    </source>
</evidence>
<comment type="subcellular location">
    <subcellularLocation>
        <location evidence="1">Endomembrane system</location>
        <topology evidence="1">Multi-pass membrane protein</topology>
    </subcellularLocation>
</comment>
<dbReference type="GO" id="GO:0009678">
    <property type="term" value="F:diphosphate hydrolysis-driven proton transmembrane transporter activity"/>
    <property type="evidence" value="ECO:0007669"/>
    <property type="project" value="UniProtKB-EC"/>
</dbReference>
<dbReference type="PROSITE" id="PS51257">
    <property type="entry name" value="PROKAR_LIPOPROTEIN"/>
    <property type="match status" value="1"/>
</dbReference>
<evidence type="ECO:0000256" key="10">
    <source>
        <dbReference type="SAM" id="Phobius"/>
    </source>
</evidence>
<protein>
    <recommendedName>
        <fullName evidence="2">H(+)-exporting diphosphatase</fullName>
        <ecNumber evidence="2">7.1.3.1</ecNumber>
    </recommendedName>
</protein>
<keyword evidence="3" id="KW-0813">Transport</keyword>
<dbReference type="GO" id="GO:0016020">
    <property type="term" value="C:membrane"/>
    <property type="evidence" value="ECO:0007669"/>
    <property type="project" value="InterPro"/>
</dbReference>
<dbReference type="Pfam" id="PF03030">
    <property type="entry name" value="H_PPase"/>
    <property type="match status" value="1"/>
</dbReference>
<evidence type="ECO:0000256" key="8">
    <source>
        <dbReference type="ARBA" id="ARBA00023065"/>
    </source>
</evidence>
<dbReference type="Proteomes" id="UP000594261">
    <property type="component" value="Chromosome 7"/>
</dbReference>
<feature type="transmembrane region" description="Helical" evidence="10">
    <location>
        <begin position="114"/>
        <end position="138"/>
    </location>
</feature>
<evidence type="ECO:0000256" key="3">
    <source>
        <dbReference type="ARBA" id="ARBA00022448"/>
    </source>
</evidence>
<dbReference type="EMBL" id="LRBV02000007">
    <property type="status" value="NOT_ANNOTATED_CDS"/>
    <property type="molecule type" value="Genomic_DNA"/>
</dbReference>
<keyword evidence="12" id="KW-1185">Reference proteome</keyword>
<evidence type="ECO:0000313" key="11">
    <source>
        <dbReference type="EnsemblPlants" id="QL07p033878:mrna"/>
    </source>
</evidence>
<accession>A0A7N2M4C6</accession>
<feature type="transmembrane region" description="Helical" evidence="10">
    <location>
        <begin position="21"/>
        <end position="40"/>
    </location>
</feature>
<keyword evidence="9 10" id="KW-0472">Membrane</keyword>
<organism evidence="11 12">
    <name type="scientific">Quercus lobata</name>
    <name type="common">Valley oak</name>
    <dbReference type="NCBI Taxonomy" id="97700"/>
    <lineage>
        <taxon>Eukaryota</taxon>
        <taxon>Viridiplantae</taxon>
        <taxon>Streptophyta</taxon>
        <taxon>Embryophyta</taxon>
        <taxon>Tracheophyta</taxon>
        <taxon>Spermatophyta</taxon>
        <taxon>Magnoliopsida</taxon>
        <taxon>eudicotyledons</taxon>
        <taxon>Gunneridae</taxon>
        <taxon>Pentapetalae</taxon>
        <taxon>rosids</taxon>
        <taxon>fabids</taxon>
        <taxon>Fagales</taxon>
        <taxon>Fagaceae</taxon>
        <taxon>Quercus</taxon>
    </lineage>
</organism>